<evidence type="ECO:0008006" key="4">
    <source>
        <dbReference type="Google" id="ProtNLM"/>
    </source>
</evidence>
<gene>
    <name evidence="2" type="ORF">GCM10012285_26120</name>
</gene>
<sequence length="146" mass="15047">MNSRYRVAAAIASVVTLMPFMTAASASAAEAKPGLAKASASSYSCPHDGYITNWDVCTSLGNGVLLMNSTSKGTYMDVSYDKTAGGSVSCKVGYLRSGSNHWSGTKTCSTSLIASAHWSPSASCSPDVGLLLAGGTTYQTPPTRKC</sequence>
<accession>A0ABQ2JBA2</accession>
<comment type="caution">
    <text evidence="2">The sequence shown here is derived from an EMBL/GenBank/DDBJ whole genome shotgun (WGS) entry which is preliminary data.</text>
</comment>
<protein>
    <recommendedName>
        <fullName evidence="4">Secreted protein</fullName>
    </recommendedName>
</protein>
<proteinExistence type="predicted"/>
<dbReference type="Proteomes" id="UP000600080">
    <property type="component" value="Unassembled WGS sequence"/>
</dbReference>
<keyword evidence="1" id="KW-0732">Signal</keyword>
<organism evidence="2 3">
    <name type="scientific">Streptomyces kronopolitis</name>
    <dbReference type="NCBI Taxonomy" id="1612435"/>
    <lineage>
        <taxon>Bacteria</taxon>
        <taxon>Bacillati</taxon>
        <taxon>Actinomycetota</taxon>
        <taxon>Actinomycetes</taxon>
        <taxon>Kitasatosporales</taxon>
        <taxon>Streptomycetaceae</taxon>
        <taxon>Streptomyces</taxon>
    </lineage>
</organism>
<name>A0ABQ2JBA2_9ACTN</name>
<keyword evidence="3" id="KW-1185">Reference proteome</keyword>
<evidence type="ECO:0000313" key="2">
    <source>
        <dbReference type="EMBL" id="GGN43984.1"/>
    </source>
</evidence>
<evidence type="ECO:0000256" key="1">
    <source>
        <dbReference type="SAM" id="SignalP"/>
    </source>
</evidence>
<reference evidence="3" key="1">
    <citation type="journal article" date="2019" name="Int. J. Syst. Evol. Microbiol.">
        <title>The Global Catalogue of Microorganisms (GCM) 10K type strain sequencing project: providing services to taxonomists for standard genome sequencing and annotation.</title>
        <authorList>
            <consortium name="The Broad Institute Genomics Platform"/>
            <consortium name="The Broad Institute Genome Sequencing Center for Infectious Disease"/>
            <person name="Wu L."/>
            <person name="Ma J."/>
        </authorList>
    </citation>
    <scope>NUCLEOTIDE SEQUENCE [LARGE SCALE GENOMIC DNA]</scope>
    <source>
        <strain evidence="3">CGMCC 4.7323</strain>
    </source>
</reference>
<evidence type="ECO:0000313" key="3">
    <source>
        <dbReference type="Proteomes" id="UP000600080"/>
    </source>
</evidence>
<dbReference type="EMBL" id="BMND01000008">
    <property type="protein sequence ID" value="GGN43984.1"/>
    <property type="molecule type" value="Genomic_DNA"/>
</dbReference>
<feature type="chain" id="PRO_5046140783" description="Secreted protein" evidence="1">
    <location>
        <begin position="29"/>
        <end position="146"/>
    </location>
</feature>
<feature type="signal peptide" evidence="1">
    <location>
        <begin position="1"/>
        <end position="28"/>
    </location>
</feature>